<protein>
    <submittedName>
        <fullName evidence="2">Uncharacterized protein</fullName>
    </submittedName>
</protein>
<keyword evidence="3" id="KW-1185">Reference proteome</keyword>
<dbReference type="Proteomes" id="UP000007575">
    <property type="component" value="Chromosome"/>
</dbReference>
<feature type="region of interest" description="Disordered" evidence="1">
    <location>
        <begin position="28"/>
        <end position="49"/>
    </location>
</feature>
<organism evidence="2 3">
    <name type="scientific">Deinococcus gobiensis (strain DSM 21396 / JCM 16679 / CGMCC 1.7299 / I-0)</name>
    <dbReference type="NCBI Taxonomy" id="745776"/>
    <lineage>
        <taxon>Bacteria</taxon>
        <taxon>Thermotogati</taxon>
        <taxon>Deinococcota</taxon>
        <taxon>Deinococci</taxon>
        <taxon>Deinococcales</taxon>
        <taxon>Deinococcaceae</taxon>
        <taxon>Deinococcus</taxon>
    </lineage>
</organism>
<dbReference type="OrthoDB" id="9958271at2"/>
<dbReference type="KEGG" id="dgo:DGo_CA1903"/>
<dbReference type="EMBL" id="CP002191">
    <property type="protein sequence ID" value="AFD25830.1"/>
    <property type="molecule type" value="Genomic_DNA"/>
</dbReference>
<name>H8GXA1_DEIGI</name>
<evidence type="ECO:0000256" key="1">
    <source>
        <dbReference type="SAM" id="MobiDB-lite"/>
    </source>
</evidence>
<dbReference type="HOGENOM" id="CLU_1608151_0_0_0"/>
<dbReference type="PATRIC" id="fig|745776.4.peg.1955"/>
<evidence type="ECO:0000313" key="3">
    <source>
        <dbReference type="Proteomes" id="UP000007575"/>
    </source>
</evidence>
<accession>H8GXA1</accession>
<reference evidence="2 3" key="1">
    <citation type="journal article" date="2012" name="PLoS ONE">
        <title>Genome sequence and transcriptome analysis of the radioresistant bacterium Deinococcus gobiensis: insights into the extreme environmental adaptations.</title>
        <authorList>
            <person name="Yuan M."/>
            <person name="Chen M."/>
            <person name="Zhang W."/>
            <person name="Lu W."/>
            <person name="Wang J."/>
            <person name="Yang M."/>
            <person name="Zhao P."/>
            <person name="Tang R."/>
            <person name="Li X."/>
            <person name="Hao Y."/>
            <person name="Zhou Z."/>
            <person name="Zhan Y."/>
            <person name="Yu H."/>
            <person name="Teng C."/>
            <person name="Yan Y."/>
            <person name="Ping S."/>
            <person name="Wang Y."/>
            <person name="Lin M."/>
        </authorList>
    </citation>
    <scope>NUCLEOTIDE SEQUENCE [LARGE SCALE GENOMIC DNA]</scope>
    <source>
        <strain evidence="2 3">I-0</strain>
    </source>
</reference>
<sequence>MGLFDYALILPGGRDPLYLPGTTKPQGAGYSRNITLRQPPGTESGFTTGDGTRKLGPLVLLGSIDEDDLSEPTEDAARLYVARLDAAAPLAIGAQRGQSVTRALLPGGFFEWVAGDTPLIWTYTLNLFPSGPDWIDQSTGLPAPF</sequence>
<gene>
    <name evidence="2" type="ordered locus">DGo_CA1903</name>
</gene>
<dbReference type="STRING" id="745776.DGo_CA1903"/>
<proteinExistence type="predicted"/>
<dbReference type="RefSeq" id="WP_014685313.1">
    <property type="nucleotide sequence ID" value="NC_017790.1"/>
</dbReference>
<dbReference type="AlphaFoldDB" id="H8GXA1"/>
<evidence type="ECO:0000313" key="2">
    <source>
        <dbReference type="EMBL" id="AFD25830.1"/>
    </source>
</evidence>